<evidence type="ECO:0000256" key="1">
    <source>
        <dbReference type="SAM" id="Coils"/>
    </source>
</evidence>
<feature type="compositionally biased region" description="Basic and acidic residues" evidence="2">
    <location>
        <begin position="187"/>
        <end position="212"/>
    </location>
</feature>
<feature type="compositionally biased region" description="Basic and acidic residues" evidence="2">
    <location>
        <begin position="242"/>
        <end position="253"/>
    </location>
</feature>
<name>A0A8S3W6B0_PARAO</name>
<organism evidence="3 4">
    <name type="scientific">Parnassius apollo</name>
    <name type="common">Apollo butterfly</name>
    <name type="synonym">Papilio apollo</name>
    <dbReference type="NCBI Taxonomy" id="110799"/>
    <lineage>
        <taxon>Eukaryota</taxon>
        <taxon>Metazoa</taxon>
        <taxon>Ecdysozoa</taxon>
        <taxon>Arthropoda</taxon>
        <taxon>Hexapoda</taxon>
        <taxon>Insecta</taxon>
        <taxon>Pterygota</taxon>
        <taxon>Neoptera</taxon>
        <taxon>Endopterygota</taxon>
        <taxon>Lepidoptera</taxon>
        <taxon>Glossata</taxon>
        <taxon>Ditrysia</taxon>
        <taxon>Papilionoidea</taxon>
        <taxon>Papilionidae</taxon>
        <taxon>Parnassiinae</taxon>
        <taxon>Parnassini</taxon>
        <taxon>Parnassius</taxon>
        <taxon>Parnassius</taxon>
    </lineage>
</organism>
<evidence type="ECO:0000313" key="3">
    <source>
        <dbReference type="EMBL" id="CAG4942900.1"/>
    </source>
</evidence>
<evidence type="ECO:0000256" key="2">
    <source>
        <dbReference type="SAM" id="MobiDB-lite"/>
    </source>
</evidence>
<protein>
    <submittedName>
        <fullName evidence="3">(apollo) hypothetical protein</fullName>
    </submittedName>
</protein>
<dbReference type="OrthoDB" id="2020852at2759"/>
<feature type="compositionally biased region" description="Polar residues" evidence="2">
    <location>
        <begin position="41"/>
        <end position="51"/>
    </location>
</feature>
<feature type="region of interest" description="Disordered" evidence="2">
    <location>
        <begin position="1"/>
        <end position="24"/>
    </location>
</feature>
<feature type="compositionally biased region" description="Basic and acidic residues" evidence="2">
    <location>
        <begin position="358"/>
        <end position="367"/>
    </location>
</feature>
<feature type="region of interest" description="Disordered" evidence="2">
    <location>
        <begin position="40"/>
        <end position="67"/>
    </location>
</feature>
<dbReference type="AlphaFoldDB" id="A0A8S3W6B0"/>
<feature type="coiled-coil region" evidence="1">
    <location>
        <begin position="568"/>
        <end position="595"/>
    </location>
</feature>
<gene>
    <name evidence="3" type="ORF">PAPOLLO_LOCUS2558</name>
</gene>
<feature type="compositionally biased region" description="Basic and acidic residues" evidence="2">
    <location>
        <begin position="167"/>
        <end position="180"/>
    </location>
</feature>
<feature type="region of interest" description="Disordered" evidence="2">
    <location>
        <begin position="356"/>
        <end position="378"/>
    </location>
</feature>
<keyword evidence="1" id="KW-0175">Coiled coil</keyword>
<comment type="caution">
    <text evidence="3">The sequence shown here is derived from an EMBL/GenBank/DDBJ whole genome shotgun (WGS) entry which is preliminary data.</text>
</comment>
<keyword evidence="4" id="KW-1185">Reference proteome</keyword>
<feature type="compositionally biased region" description="Basic and acidic residues" evidence="2">
    <location>
        <begin position="52"/>
        <end position="67"/>
    </location>
</feature>
<reference evidence="3" key="1">
    <citation type="submission" date="2021-04" db="EMBL/GenBank/DDBJ databases">
        <authorList>
            <person name="Tunstrom K."/>
        </authorList>
    </citation>
    <scope>NUCLEOTIDE SEQUENCE</scope>
</reference>
<feature type="compositionally biased region" description="Basic and acidic residues" evidence="2">
    <location>
        <begin position="150"/>
        <end position="160"/>
    </location>
</feature>
<dbReference type="EMBL" id="CAJQZP010000171">
    <property type="protein sequence ID" value="CAG4942900.1"/>
    <property type="molecule type" value="Genomic_DNA"/>
</dbReference>
<feature type="compositionally biased region" description="Polar residues" evidence="2">
    <location>
        <begin position="1"/>
        <end position="11"/>
    </location>
</feature>
<feature type="coiled-coil region" evidence="1">
    <location>
        <begin position="691"/>
        <end position="784"/>
    </location>
</feature>
<accession>A0A8S3W6B0</accession>
<proteinExistence type="predicted"/>
<dbReference type="Proteomes" id="UP000691718">
    <property type="component" value="Unassembled WGS sequence"/>
</dbReference>
<sequence>MGDTQKNATQSADHKNVLPDVVHSQQIPTMETVVDYETESFLDTGQSTEGAKSQDVEDKTESISEHVPSKIDYSISESENVLLPHSSHNFVNVDGSKEKVSDISSNILPTHSTVSENFDQDPSKHSWNLDIGKNVNLSKESPINLALSSDSKDTHHDEKSLSIQSSEYEREKPEESDRNQSDQFLHAQDENNKQEEENKKLDSPKDSLHSEYLDSLNGDSSNCSHLIDDKDNYSEKSNNCVEKGEESPSKCRSGSEEIIKLDIRGHGVPKFPIQASKIIFGAPPGSTVVDTNIETIPTFHNLLSPFLVGTSEGVRVEEIFDEIDQKCELPSPDKSPVESLSSDKTEKDLLVEEMTIENTKEKEKSEDTSPVQPKSMPAEDTISFSTLTTDYKTICEEYQAKLVHFEDAITRRDELIEELTVSLQRSIQERDLLRVDNDHLTRELQNLQHVIGERPQSEQDTIQAQLSDYMKYQSMLKDDSTKFYSAIMSGTNSLQSSNGEKDIDREEIMVNCSKSDLRSSETDEFENGFETKVVTLLNKFEEYIEENLRNKLRESIIQVLCDEIGKMRIDFDTEIKELEAQLQQDKQAFSIETRRLRELLSSVKAGNADIDLLREELSIKHEKEMENLRTYFEKKCSDLERSYSEEVWRGRACVSPAVSLQSECADAAGDCRRRTRSADLPSLTQDSTPMEQMLKQAHKNFERQIEDLKSEHLAYVNELQTRHREVVVSLEEQVIQLKAHIQTAENTESNVSIYQQDIDLELEKSEVETRLEQVRQEVLQQVQEQIKVSSKKSDTE</sequence>
<feature type="region of interest" description="Disordered" evidence="2">
    <location>
        <begin position="147"/>
        <end position="253"/>
    </location>
</feature>
<evidence type="ECO:0000313" key="4">
    <source>
        <dbReference type="Proteomes" id="UP000691718"/>
    </source>
</evidence>